<gene>
    <name evidence="1" type="ORF">L195_g058389</name>
</gene>
<feature type="non-terminal residue" evidence="1">
    <location>
        <position position="146"/>
    </location>
</feature>
<evidence type="ECO:0008006" key="3">
    <source>
        <dbReference type="Google" id="ProtNLM"/>
    </source>
</evidence>
<reference evidence="1 2" key="2">
    <citation type="journal article" date="2017" name="Front. Plant Sci.">
        <title>Gene Classification and Mining of Molecular Markers Useful in Red Clover (Trifolium pratense) Breeding.</title>
        <authorList>
            <person name="Istvanek J."/>
            <person name="Dluhosova J."/>
            <person name="Dluhos P."/>
            <person name="Patkova L."/>
            <person name="Nedelnik J."/>
            <person name="Repkova J."/>
        </authorList>
    </citation>
    <scope>NUCLEOTIDE SEQUENCE [LARGE SCALE GENOMIC DNA]</scope>
    <source>
        <strain evidence="2">cv. Tatra</strain>
        <tissue evidence="1">Young leaves</tissue>
    </source>
</reference>
<organism evidence="1 2">
    <name type="scientific">Trifolium pratense</name>
    <name type="common">Red clover</name>
    <dbReference type="NCBI Taxonomy" id="57577"/>
    <lineage>
        <taxon>Eukaryota</taxon>
        <taxon>Viridiplantae</taxon>
        <taxon>Streptophyta</taxon>
        <taxon>Embryophyta</taxon>
        <taxon>Tracheophyta</taxon>
        <taxon>Spermatophyta</taxon>
        <taxon>Magnoliopsida</taxon>
        <taxon>eudicotyledons</taxon>
        <taxon>Gunneridae</taxon>
        <taxon>Pentapetalae</taxon>
        <taxon>rosids</taxon>
        <taxon>fabids</taxon>
        <taxon>Fabales</taxon>
        <taxon>Fabaceae</taxon>
        <taxon>Papilionoideae</taxon>
        <taxon>50 kb inversion clade</taxon>
        <taxon>NPAAA clade</taxon>
        <taxon>Hologalegina</taxon>
        <taxon>IRL clade</taxon>
        <taxon>Trifolieae</taxon>
        <taxon>Trifolium</taxon>
    </lineage>
</organism>
<evidence type="ECO:0000313" key="2">
    <source>
        <dbReference type="Proteomes" id="UP000236291"/>
    </source>
</evidence>
<sequence length="146" mass="16352">MVDGLKVDINIVEEWGYALGEDTCLFEEESESEESHFEFEEEHADIEERRNVDDVIESIAEGLEKDVCEVFQGQNDVEKAAMPAVSLVGEGEVREKVSQAVETFRPASGCVESSFCPREEILDSRRSGTPLLSDTHNRTVNRIAEV</sequence>
<name>A0A2K3JRZ2_TRIPR</name>
<comment type="caution">
    <text evidence="1">The sequence shown here is derived from an EMBL/GenBank/DDBJ whole genome shotgun (WGS) entry which is preliminary data.</text>
</comment>
<accession>A0A2K3JRZ2</accession>
<protein>
    <recommendedName>
        <fullName evidence="3">DUF4283 domain protein</fullName>
    </recommendedName>
</protein>
<dbReference type="AlphaFoldDB" id="A0A2K3JRZ2"/>
<dbReference type="Proteomes" id="UP000236291">
    <property type="component" value="Unassembled WGS sequence"/>
</dbReference>
<evidence type="ECO:0000313" key="1">
    <source>
        <dbReference type="EMBL" id="PNX56812.1"/>
    </source>
</evidence>
<proteinExistence type="predicted"/>
<dbReference type="EMBL" id="ASHM01120986">
    <property type="protein sequence ID" value="PNX56812.1"/>
    <property type="molecule type" value="Genomic_DNA"/>
</dbReference>
<reference evidence="1 2" key="1">
    <citation type="journal article" date="2014" name="Am. J. Bot.">
        <title>Genome assembly and annotation for red clover (Trifolium pratense; Fabaceae).</title>
        <authorList>
            <person name="Istvanek J."/>
            <person name="Jaros M."/>
            <person name="Krenek A."/>
            <person name="Repkova J."/>
        </authorList>
    </citation>
    <scope>NUCLEOTIDE SEQUENCE [LARGE SCALE GENOMIC DNA]</scope>
    <source>
        <strain evidence="2">cv. Tatra</strain>
        <tissue evidence="1">Young leaves</tissue>
    </source>
</reference>